<dbReference type="AlphaFoldDB" id="A0A6M2EC62"/>
<dbReference type="PANTHER" id="PTHR10983:SF55">
    <property type="entry name" value="1-ACYL-SN-GLYCEROL-3-PHOSPHATE ACYLTRANSFERASE 3"/>
    <property type="match status" value="1"/>
</dbReference>
<keyword evidence="7" id="KW-0012">Acyltransferase</keyword>
<dbReference type="EMBL" id="GILB01000592">
    <property type="protein sequence ID" value="NUU80925.1"/>
    <property type="molecule type" value="Transcribed_RNA"/>
</dbReference>
<keyword evidence="6" id="KW-0808">Transferase</keyword>
<dbReference type="GO" id="GO:0003841">
    <property type="term" value="F:1-acylglycerol-3-phosphate O-acyltransferase activity"/>
    <property type="evidence" value="ECO:0007669"/>
    <property type="project" value="UniProtKB-EC"/>
</dbReference>
<evidence type="ECO:0000256" key="2">
    <source>
        <dbReference type="ARBA" id="ARBA00004728"/>
    </source>
</evidence>
<dbReference type="CDD" id="cd07990">
    <property type="entry name" value="LPLAT_LCLAT1-like"/>
    <property type="match status" value="1"/>
</dbReference>
<evidence type="ECO:0000259" key="9">
    <source>
        <dbReference type="SMART" id="SM00563"/>
    </source>
</evidence>
<comment type="similarity">
    <text evidence="4">Belongs to the 1-acyl-sn-glycerol-3-phosphate acyltransferase family.</text>
</comment>
<evidence type="ECO:0000256" key="8">
    <source>
        <dbReference type="SAM" id="Phobius"/>
    </source>
</evidence>
<evidence type="ECO:0000256" key="4">
    <source>
        <dbReference type="ARBA" id="ARBA00008655"/>
    </source>
</evidence>
<reference evidence="10" key="1">
    <citation type="submission" date="2020-03" db="EMBL/GenBank/DDBJ databases">
        <authorList>
            <person name="Zhang R."/>
        </authorList>
    </citation>
    <scope>NUCLEOTIDE SEQUENCE</scope>
</reference>
<protein>
    <recommendedName>
        <fullName evidence="5">1-acylglycerol-3-phosphate O-acyltransferase</fullName>
        <ecNumber evidence="5">2.3.1.51</ecNumber>
    </recommendedName>
</protein>
<evidence type="ECO:0000256" key="3">
    <source>
        <dbReference type="ARBA" id="ARBA00005189"/>
    </source>
</evidence>
<feature type="transmembrane region" description="Helical" evidence="8">
    <location>
        <begin position="306"/>
        <end position="327"/>
    </location>
</feature>
<feature type="transmembrane region" description="Helical" evidence="8">
    <location>
        <begin position="6"/>
        <end position="34"/>
    </location>
</feature>
<feature type="transmembrane region" description="Helical" evidence="8">
    <location>
        <begin position="333"/>
        <end position="352"/>
    </location>
</feature>
<evidence type="ECO:0000256" key="1">
    <source>
        <dbReference type="ARBA" id="ARBA00001141"/>
    </source>
</evidence>
<dbReference type="SUPFAM" id="SSF69593">
    <property type="entry name" value="Glycerol-3-phosphate (1)-acyltransferase"/>
    <property type="match status" value="1"/>
</dbReference>
<comment type="pathway">
    <text evidence="3">Lipid metabolism.</text>
</comment>
<keyword evidence="8" id="KW-0472">Membrane</keyword>
<feature type="domain" description="Phospholipid/glycerol acyltransferase" evidence="9">
    <location>
        <begin position="86"/>
        <end position="208"/>
    </location>
</feature>
<keyword evidence="8" id="KW-0812">Transmembrane</keyword>
<keyword evidence="8" id="KW-1133">Transmembrane helix</keyword>
<dbReference type="GO" id="GO:0012505">
    <property type="term" value="C:endomembrane system"/>
    <property type="evidence" value="ECO:0007669"/>
    <property type="project" value="TreeGrafter"/>
</dbReference>
<dbReference type="GO" id="GO:0016024">
    <property type="term" value="P:CDP-diacylglycerol biosynthetic process"/>
    <property type="evidence" value="ECO:0007669"/>
    <property type="project" value="UniProtKB-UniPathway"/>
</dbReference>
<dbReference type="Pfam" id="PF16076">
    <property type="entry name" value="Acyltransf_C"/>
    <property type="match status" value="1"/>
</dbReference>
<dbReference type="InterPro" id="IPR002123">
    <property type="entry name" value="Plipid/glycerol_acylTrfase"/>
</dbReference>
<evidence type="ECO:0000256" key="7">
    <source>
        <dbReference type="ARBA" id="ARBA00023315"/>
    </source>
</evidence>
<dbReference type="PANTHER" id="PTHR10983">
    <property type="entry name" value="1-ACYLGLYCEROL-3-PHOSPHATE ACYLTRANSFERASE-RELATED"/>
    <property type="match status" value="1"/>
</dbReference>
<dbReference type="SMART" id="SM00563">
    <property type="entry name" value="PlsC"/>
    <property type="match status" value="1"/>
</dbReference>
<evidence type="ECO:0000256" key="5">
    <source>
        <dbReference type="ARBA" id="ARBA00013211"/>
    </source>
</evidence>
<dbReference type="EC" id="2.3.1.51" evidence="5"/>
<name>A0A6M2EC62_9ROSI</name>
<evidence type="ECO:0000256" key="6">
    <source>
        <dbReference type="ARBA" id="ARBA00022679"/>
    </source>
</evidence>
<sequence length="379" mass="43037">MAWPAVLVIVPVGIIFILSGLIVNLIQAVLFILVRPVSKSLHRRINKIVAELLWLELIVLVDWWANLKIEVYADDETFELLGKEHALVISNHNCDLDWLVGWILAQRSGCLGSALAVMKKEAKVLPIIGWSMWFSDYVFLERSWGKDERTLQSGFERLADFPMPFWLALFVEGTRFTQAKLLAAQEFAASRGIPVPRNVLIPRTKGFVSAVTHLRSFVPAIYDATVAVANSQPAPTFLRIFRGQFSVIKVLLERHSMQELPETADGIAQWCKDAFVTKDAVLEKYFARDIFSDKKLQDIGRPKKSLFVMIFWSSLLAYATVRLFQWLSLSWEVIAFSIAFLFLVTITMQILIQSSESERSTPATTFTLSEGTRQRLLPK</sequence>
<dbReference type="UniPathway" id="UPA00557">
    <property type="reaction ID" value="UER00613"/>
</dbReference>
<accession>A0A6M2EC62</accession>
<proteinExistence type="inferred from homology"/>
<organism evidence="10">
    <name type="scientific">Populus davidiana</name>
    <dbReference type="NCBI Taxonomy" id="266767"/>
    <lineage>
        <taxon>Eukaryota</taxon>
        <taxon>Viridiplantae</taxon>
        <taxon>Streptophyta</taxon>
        <taxon>Embryophyta</taxon>
        <taxon>Tracheophyta</taxon>
        <taxon>Spermatophyta</taxon>
        <taxon>Magnoliopsida</taxon>
        <taxon>eudicotyledons</taxon>
        <taxon>Gunneridae</taxon>
        <taxon>Pentapetalae</taxon>
        <taxon>rosids</taxon>
        <taxon>fabids</taxon>
        <taxon>Malpighiales</taxon>
        <taxon>Salicaceae</taxon>
        <taxon>Saliceae</taxon>
        <taxon>Populus</taxon>
    </lineage>
</organism>
<comment type="catalytic activity">
    <reaction evidence="1">
        <text>a 1-acyl-sn-glycero-3-phosphate + an acyl-CoA = a 1,2-diacyl-sn-glycero-3-phosphate + CoA</text>
        <dbReference type="Rhea" id="RHEA:19709"/>
        <dbReference type="ChEBI" id="CHEBI:57287"/>
        <dbReference type="ChEBI" id="CHEBI:57970"/>
        <dbReference type="ChEBI" id="CHEBI:58342"/>
        <dbReference type="ChEBI" id="CHEBI:58608"/>
        <dbReference type="EC" id="2.3.1.51"/>
    </reaction>
</comment>
<dbReference type="InterPro" id="IPR032098">
    <property type="entry name" value="Acyltransf_C"/>
</dbReference>
<comment type="pathway">
    <text evidence="2">Phospholipid metabolism; CDP-diacylglycerol biosynthesis; CDP-diacylglycerol from sn-glycerol 3-phosphate: step 2/3.</text>
</comment>
<dbReference type="Pfam" id="PF01553">
    <property type="entry name" value="Acyltransferase"/>
    <property type="match status" value="1"/>
</dbReference>
<evidence type="ECO:0000313" key="10">
    <source>
        <dbReference type="EMBL" id="NUU80925.1"/>
    </source>
</evidence>